<dbReference type="Proteomes" id="UP000237105">
    <property type="component" value="Unassembled WGS sequence"/>
</dbReference>
<comment type="caution">
    <text evidence="1">The sequence shown here is derived from an EMBL/GenBank/DDBJ whole genome shotgun (WGS) entry which is preliminary data.</text>
</comment>
<organism evidence="1 2">
    <name type="scientific">Parasponia andersonii</name>
    <name type="common">Sponia andersonii</name>
    <dbReference type="NCBI Taxonomy" id="3476"/>
    <lineage>
        <taxon>Eukaryota</taxon>
        <taxon>Viridiplantae</taxon>
        <taxon>Streptophyta</taxon>
        <taxon>Embryophyta</taxon>
        <taxon>Tracheophyta</taxon>
        <taxon>Spermatophyta</taxon>
        <taxon>Magnoliopsida</taxon>
        <taxon>eudicotyledons</taxon>
        <taxon>Gunneridae</taxon>
        <taxon>Pentapetalae</taxon>
        <taxon>rosids</taxon>
        <taxon>fabids</taxon>
        <taxon>Rosales</taxon>
        <taxon>Cannabaceae</taxon>
        <taxon>Parasponia</taxon>
    </lineage>
</organism>
<evidence type="ECO:0000313" key="2">
    <source>
        <dbReference type="Proteomes" id="UP000237105"/>
    </source>
</evidence>
<gene>
    <name evidence="1" type="ORF">PanWU01x14_273360</name>
</gene>
<sequence length="64" mass="7077">MPSTAILFRHLSPEIKSSEGRATRSNFCSQFCSLTSDHHTTTTGGLVSTLAFISDHSRPPTRLW</sequence>
<keyword evidence="2" id="KW-1185">Reference proteome</keyword>
<dbReference type="AlphaFoldDB" id="A0A2P5B3V4"/>
<name>A0A2P5B3V4_PARAD</name>
<evidence type="ECO:0000313" key="1">
    <source>
        <dbReference type="EMBL" id="PON43488.1"/>
    </source>
</evidence>
<accession>A0A2P5B3V4</accession>
<proteinExistence type="predicted"/>
<protein>
    <submittedName>
        <fullName evidence="1">Uncharacterized protein</fullName>
    </submittedName>
</protein>
<dbReference type="EMBL" id="JXTB01000370">
    <property type="protein sequence ID" value="PON43488.1"/>
    <property type="molecule type" value="Genomic_DNA"/>
</dbReference>
<reference evidence="2" key="1">
    <citation type="submission" date="2016-06" db="EMBL/GenBank/DDBJ databases">
        <title>Parallel loss of symbiosis genes in relatives of nitrogen-fixing non-legume Parasponia.</title>
        <authorList>
            <person name="Van Velzen R."/>
            <person name="Holmer R."/>
            <person name="Bu F."/>
            <person name="Rutten L."/>
            <person name="Van Zeijl A."/>
            <person name="Liu W."/>
            <person name="Santuari L."/>
            <person name="Cao Q."/>
            <person name="Sharma T."/>
            <person name="Shen D."/>
            <person name="Roswanjaya Y."/>
            <person name="Wardhani T."/>
            <person name="Kalhor M.S."/>
            <person name="Jansen J."/>
            <person name="Van den Hoogen J."/>
            <person name="Gungor B."/>
            <person name="Hartog M."/>
            <person name="Hontelez J."/>
            <person name="Verver J."/>
            <person name="Yang W.-C."/>
            <person name="Schijlen E."/>
            <person name="Repin R."/>
            <person name="Schilthuizen M."/>
            <person name="Schranz E."/>
            <person name="Heidstra R."/>
            <person name="Miyata K."/>
            <person name="Fedorova E."/>
            <person name="Kohlen W."/>
            <person name="Bisseling T."/>
            <person name="Smit S."/>
            <person name="Geurts R."/>
        </authorList>
    </citation>
    <scope>NUCLEOTIDE SEQUENCE [LARGE SCALE GENOMIC DNA]</scope>
    <source>
        <strain evidence="2">cv. WU1-14</strain>
    </source>
</reference>